<dbReference type="InterPro" id="IPR025855">
    <property type="entry name" value="Replic_Relax"/>
</dbReference>
<proteinExistence type="predicted"/>
<accession>A0A1G2MZL3</accession>
<dbReference type="STRING" id="1802315.A3F51_02675"/>
<gene>
    <name evidence="1" type="ORF">A3F51_02675</name>
</gene>
<dbReference type="Pfam" id="PF13814">
    <property type="entry name" value="Replic_Relax"/>
    <property type="match status" value="1"/>
</dbReference>
<dbReference type="Proteomes" id="UP000178089">
    <property type="component" value="Unassembled WGS sequence"/>
</dbReference>
<evidence type="ECO:0000313" key="2">
    <source>
        <dbReference type="Proteomes" id="UP000178089"/>
    </source>
</evidence>
<sequence>MSKPRRQKFVRGEASDPLRLQPRDIALLRDVAEFRFLNTEQLVSLHEGSDRNIGNRLTLLFQHGYLDRPEVQKAARLISSHIVYSLDRKGAEVLAKDAQEREGILRRIREVQHTSPLIAHASMTSQFRVCLTLALKNRPDVKLTRWVQGNDLKVLLRRHGENPELVPDAFFVLETSEYKYPCFLEADRGTMTQERFVSKLRMYWQHNREERFKQSLGITHFRVLTITPNEKRAENLCRAAKDADDRKQGSGMYLFLSETAYGTATPDGLLKAVWKCPKDETVRSIIE</sequence>
<name>A0A1G2MZL3_9BACT</name>
<comment type="caution">
    <text evidence="1">The sequence shown here is derived from an EMBL/GenBank/DDBJ whole genome shotgun (WGS) entry which is preliminary data.</text>
</comment>
<protein>
    <submittedName>
        <fullName evidence="1">Uncharacterized protein</fullName>
    </submittedName>
</protein>
<evidence type="ECO:0000313" key="1">
    <source>
        <dbReference type="EMBL" id="OHA28619.1"/>
    </source>
</evidence>
<organism evidence="1 2">
    <name type="scientific">Candidatus Taylorbacteria bacterium RIFCSPHIGHO2_12_FULL_45_16</name>
    <dbReference type="NCBI Taxonomy" id="1802315"/>
    <lineage>
        <taxon>Bacteria</taxon>
        <taxon>Candidatus Tayloriibacteriota</taxon>
    </lineage>
</organism>
<dbReference type="AlphaFoldDB" id="A0A1G2MZL3"/>
<dbReference type="EMBL" id="MHRT01000012">
    <property type="protein sequence ID" value="OHA28619.1"/>
    <property type="molecule type" value="Genomic_DNA"/>
</dbReference>
<reference evidence="1 2" key="1">
    <citation type="journal article" date="2016" name="Nat. Commun.">
        <title>Thousands of microbial genomes shed light on interconnected biogeochemical processes in an aquifer system.</title>
        <authorList>
            <person name="Anantharaman K."/>
            <person name="Brown C.T."/>
            <person name="Hug L.A."/>
            <person name="Sharon I."/>
            <person name="Castelle C.J."/>
            <person name="Probst A.J."/>
            <person name="Thomas B.C."/>
            <person name="Singh A."/>
            <person name="Wilkins M.J."/>
            <person name="Karaoz U."/>
            <person name="Brodie E.L."/>
            <person name="Williams K.H."/>
            <person name="Hubbard S.S."/>
            <person name="Banfield J.F."/>
        </authorList>
    </citation>
    <scope>NUCLEOTIDE SEQUENCE [LARGE SCALE GENOMIC DNA]</scope>
</reference>